<dbReference type="Pfam" id="PF04157">
    <property type="entry name" value="EAP30"/>
    <property type="match status" value="1"/>
</dbReference>
<protein>
    <submittedName>
        <fullName evidence="1">Vacuolar-sorting protein SNF8</fullName>
    </submittedName>
</protein>
<dbReference type="Gene3D" id="6.10.140.180">
    <property type="match status" value="1"/>
</dbReference>
<dbReference type="PANTHER" id="PTHR12806:SF0">
    <property type="entry name" value="VACUOLAR-SORTING PROTEIN SNF8"/>
    <property type="match status" value="1"/>
</dbReference>
<sequence length="175" mass="20384">MFLEVSFWTCCLLMLTGFFLNSPWVSKLILGTIHFFISVHKFDSVIIYQFPCPFTQDRSYFKLAKVMASRRRGVGVAAVQRKQETQAKFNAKGEQMASEQLQMFSKQLEEFTMRLEQFAHRHRDEIRKNSQFRRHFQEMCASVGVDPLASGKGFWAEKLGVGDFYYELAVQIVEV</sequence>
<reference evidence="1 2" key="1">
    <citation type="submission" date="2019-10" db="EMBL/GenBank/DDBJ databases">
        <title>Assembly and Annotation for the nematode Trichostrongylus colubriformis.</title>
        <authorList>
            <person name="Martin J."/>
        </authorList>
    </citation>
    <scope>NUCLEOTIDE SEQUENCE [LARGE SCALE GENOMIC DNA]</scope>
    <source>
        <strain evidence="1">G859</strain>
        <tissue evidence="1">Whole worm</tissue>
    </source>
</reference>
<dbReference type="InterPro" id="IPR040608">
    <property type="entry name" value="Snf8/Vps36"/>
</dbReference>
<gene>
    <name evidence="1" type="ORF">GCK32_016470</name>
</gene>
<dbReference type="AlphaFoldDB" id="A0AAN8F0F1"/>
<dbReference type="GO" id="GO:0000814">
    <property type="term" value="C:ESCRT II complex"/>
    <property type="evidence" value="ECO:0007669"/>
    <property type="project" value="InterPro"/>
</dbReference>
<proteinExistence type="predicted"/>
<keyword evidence="2" id="KW-1185">Reference proteome</keyword>
<dbReference type="InterPro" id="IPR036390">
    <property type="entry name" value="WH_DNA-bd_sf"/>
</dbReference>
<accession>A0AAN8F0F1</accession>
<dbReference type="Proteomes" id="UP001331761">
    <property type="component" value="Unassembled WGS sequence"/>
</dbReference>
<organism evidence="1 2">
    <name type="scientific">Trichostrongylus colubriformis</name>
    <name type="common">Black scour worm</name>
    <dbReference type="NCBI Taxonomy" id="6319"/>
    <lineage>
        <taxon>Eukaryota</taxon>
        <taxon>Metazoa</taxon>
        <taxon>Ecdysozoa</taxon>
        <taxon>Nematoda</taxon>
        <taxon>Chromadorea</taxon>
        <taxon>Rhabditida</taxon>
        <taxon>Rhabditina</taxon>
        <taxon>Rhabditomorpha</taxon>
        <taxon>Strongyloidea</taxon>
        <taxon>Trichostrongylidae</taxon>
        <taxon>Trichostrongylus</taxon>
    </lineage>
</organism>
<dbReference type="EMBL" id="WIXE01021650">
    <property type="protein sequence ID" value="KAK5968195.1"/>
    <property type="molecule type" value="Genomic_DNA"/>
</dbReference>
<dbReference type="SUPFAM" id="SSF46785">
    <property type="entry name" value="Winged helix' DNA-binding domain"/>
    <property type="match status" value="1"/>
</dbReference>
<evidence type="ECO:0000313" key="2">
    <source>
        <dbReference type="Proteomes" id="UP001331761"/>
    </source>
</evidence>
<dbReference type="GO" id="GO:0043328">
    <property type="term" value="P:protein transport to vacuole involved in ubiquitin-dependent protein catabolic process via the multivesicular body sorting pathway"/>
    <property type="evidence" value="ECO:0007669"/>
    <property type="project" value="TreeGrafter"/>
</dbReference>
<comment type="caution">
    <text evidence="1">The sequence shown here is derived from an EMBL/GenBank/DDBJ whole genome shotgun (WGS) entry which is preliminary data.</text>
</comment>
<dbReference type="InterPro" id="IPR016689">
    <property type="entry name" value="ESCRT-2_cplx_Snf8"/>
</dbReference>
<dbReference type="PANTHER" id="PTHR12806">
    <property type="entry name" value="EAP30 SUBUNIT OF ELL COMPLEX"/>
    <property type="match status" value="1"/>
</dbReference>
<evidence type="ECO:0000313" key="1">
    <source>
        <dbReference type="EMBL" id="KAK5968195.1"/>
    </source>
</evidence>
<name>A0AAN8F0F1_TRICO</name>